<evidence type="ECO:0000256" key="1">
    <source>
        <dbReference type="SAM" id="Phobius"/>
    </source>
</evidence>
<dbReference type="Proteomes" id="UP000004810">
    <property type="component" value="Unassembled WGS sequence"/>
</dbReference>
<dbReference type="EMBL" id="ADBV01000452">
    <property type="protein sequence ID" value="EJW87235.1"/>
    <property type="molecule type" value="Genomic_DNA"/>
</dbReference>
<accession>J9BIL3</accession>
<gene>
    <name evidence="2" type="ORF">WUBG_01854</name>
</gene>
<protein>
    <submittedName>
        <fullName evidence="2">Uncharacterized protein</fullName>
    </submittedName>
</protein>
<name>J9BIL3_WUCBA</name>
<keyword evidence="1" id="KW-1133">Transmembrane helix</keyword>
<comment type="caution">
    <text evidence="2">The sequence shown here is derived from an EMBL/GenBank/DDBJ whole genome shotgun (WGS) entry which is preliminary data.</text>
</comment>
<feature type="transmembrane region" description="Helical" evidence="1">
    <location>
        <begin position="12"/>
        <end position="33"/>
    </location>
</feature>
<sequence>MQINRIYLRIELLIYSLVDMLMHFYIHYFLIFQNCSSDLPLLFFSQQFQSFFILHFLKIMF</sequence>
<dbReference type="AlphaFoldDB" id="J9BIL3"/>
<evidence type="ECO:0000313" key="3">
    <source>
        <dbReference type="Proteomes" id="UP000004810"/>
    </source>
</evidence>
<proteinExistence type="predicted"/>
<keyword evidence="1" id="KW-0472">Membrane</keyword>
<keyword evidence="1" id="KW-0812">Transmembrane</keyword>
<organism evidence="2 3">
    <name type="scientific">Wuchereria bancrofti</name>
    <dbReference type="NCBI Taxonomy" id="6293"/>
    <lineage>
        <taxon>Eukaryota</taxon>
        <taxon>Metazoa</taxon>
        <taxon>Ecdysozoa</taxon>
        <taxon>Nematoda</taxon>
        <taxon>Chromadorea</taxon>
        <taxon>Rhabditida</taxon>
        <taxon>Spirurina</taxon>
        <taxon>Spiruromorpha</taxon>
        <taxon>Filarioidea</taxon>
        <taxon>Onchocercidae</taxon>
        <taxon>Wuchereria</taxon>
    </lineage>
</organism>
<evidence type="ECO:0000313" key="2">
    <source>
        <dbReference type="EMBL" id="EJW87235.1"/>
    </source>
</evidence>
<reference evidence="3" key="1">
    <citation type="submission" date="2012-08" db="EMBL/GenBank/DDBJ databases">
        <title>The Genome Sequence of Wuchereria bancrofti.</title>
        <authorList>
            <person name="Nutman T.B."/>
            <person name="Fink D.L."/>
            <person name="Russ C."/>
            <person name="Young S."/>
            <person name="Zeng Q."/>
            <person name="Koehrsen M."/>
            <person name="Alvarado L."/>
            <person name="Berlin A."/>
            <person name="Chapman S.B."/>
            <person name="Chen Z."/>
            <person name="Freedman E."/>
            <person name="Gellesch M."/>
            <person name="Goldberg J."/>
            <person name="Griggs A."/>
            <person name="Gujja S."/>
            <person name="Heilman E.R."/>
            <person name="Heiman D."/>
            <person name="Hepburn T."/>
            <person name="Howarth C."/>
            <person name="Jen D."/>
            <person name="Larson L."/>
            <person name="Lewis B."/>
            <person name="Mehta T."/>
            <person name="Park D."/>
            <person name="Pearson M."/>
            <person name="Roberts A."/>
            <person name="Saif S."/>
            <person name="Shea T."/>
            <person name="Shenoy N."/>
            <person name="Sisk P."/>
            <person name="Stolte C."/>
            <person name="Sykes S."/>
            <person name="Walk T."/>
            <person name="White J."/>
            <person name="Yandava C."/>
            <person name="Haas B."/>
            <person name="Henn M.R."/>
            <person name="Nusbaum C."/>
            <person name="Birren B."/>
        </authorList>
    </citation>
    <scope>NUCLEOTIDE SEQUENCE [LARGE SCALE GENOMIC DNA]</scope>
    <source>
        <strain evidence="3">NA</strain>
    </source>
</reference>